<evidence type="ECO:0000313" key="3">
    <source>
        <dbReference type="Proteomes" id="UP000518752"/>
    </source>
</evidence>
<organism evidence="2 3">
    <name type="scientific">Collybiopsis confluens</name>
    <dbReference type="NCBI Taxonomy" id="2823264"/>
    <lineage>
        <taxon>Eukaryota</taxon>
        <taxon>Fungi</taxon>
        <taxon>Dikarya</taxon>
        <taxon>Basidiomycota</taxon>
        <taxon>Agaricomycotina</taxon>
        <taxon>Agaricomycetes</taxon>
        <taxon>Agaricomycetidae</taxon>
        <taxon>Agaricales</taxon>
        <taxon>Marasmiineae</taxon>
        <taxon>Omphalotaceae</taxon>
        <taxon>Collybiopsis</taxon>
    </lineage>
</organism>
<comment type="caution">
    <text evidence="2">The sequence shown here is derived from an EMBL/GenBank/DDBJ whole genome shotgun (WGS) entry which is preliminary data.</text>
</comment>
<name>A0A8H5HVT9_9AGAR</name>
<reference evidence="2 3" key="1">
    <citation type="journal article" date="2020" name="ISME J.">
        <title>Uncovering the hidden diversity of litter-decomposition mechanisms in mushroom-forming fungi.</title>
        <authorList>
            <person name="Floudas D."/>
            <person name="Bentzer J."/>
            <person name="Ahren D."/>
            <person name="Johansson T."/>
            <person name="Persson P."/>
            <person name="Tunlid A."/>
        </authorList>
    </citation>
    <scope>NUCLEOTIDE SEQUENCE [LARGE SCALE GENOMIC DNA]</scope>
    <source>
        <strain evidence="2 3">CBS 406.79</strain>
    </source>
</reference>
<dbReference type="EMBL" id="JAACJN010000015">
    <property type="protein sequence ID" value="KAF5390511.1"/>
    <property type="molecule type" value="Genomic_DNA"/>
</dbReference>
<proteinExistence type="predicted"/>
<evidence type="ECO:0000259" key="1">
    <source>
        <dbReference type="PROSITE" id="PS50181"/>
    </source>
</evidence>
<dbReference type="PROSITE" id="PS50181">
    <property type="entry name" value="FBOX"/>
    <property type="match status" value="1"/>
</dbReference>
<evidence type="ECO:0000313" key="2">
    <source>
        <dbReference type="EMBL" id="KAF5390511.1"/>
    </source>
</evidence>
<sequence>MTVELPTEIWWKILTFLPSDSTIRVGQVNRVFLGIARELWYRNLKFVGSLSLGHYRRRNPAKILASTARCIRAAFGSGYNRQRKLDHETKPMEQIQLAGETMKNLEHVEQYCLAWPDSYTEPWPGSTEVILTFLSLLAIPSFCGNLTRIDLSIPAHTMKSLALVKIPSLKYLDVSLAFQRPCKLSPYRAMTICSPSTITLPNYFVFFVTQTFLAYTLSVLYGSKGISDTFRYNSPDSSSKWPQASQSRALPRATRLTFAGNSDIFSGITYTFSSLTLLHLNSDFLCDNIANLSAILSSVAQHLEELFLQGQWLTLNEVNMIVEALSLSPSLRHLSIEPKELSPKIFDLLAFNFPQLQSLKLSFKVFSSSVTLQSFLTEDDLWFVSPDMPLSW</sequence>
<gene>
    <name evidence="2" type="ORF">D9757_005202</name>
</gene>
<keyword evidence="3" id="KW-1185">Reference proteome</keyword>
<dbReference type="Gene3D" id="3.80.10.10">
    <property type="entry name" value="Ribonuclease Inhibitor"/>
    <property type="match status" value="1"/>
</dbReference>
<dbReference type="Proteomes" id="UP000518752">
    <property type="component" value="Unassembled WGS sequence"/>
</dbReference>
<dbReference type="SUPFAM" id="SSF52047">
    <property type="entry name" value="RNI-like"/>
    <property type="match status" value="1"/>
</dbReference>
<dbReference type="SUPFAM" id="SSF81383">
    <property type="entry name" value="F-box domain"/>
    <property type="match status" value="1"/>
</dbReference>
<dbReference type="InterPro" id="IPR032675">
    <property type="entry name" value="LRR_dom_sf"/>
</dbReference>
<dbReference type="InterPro" id="IPR001810">
    <property type="entry name" value="F-box_dom"/>
</dbReference>
<dbReference type="InterPro" id="IPR036047">
    <property type="entry name" value="F-box-like_dom_sf"/>
</dbReference>
<dbReference type="AlphaFoldDB" id="A0A8H5HVT9"/>
<accession>A0A8H5HVT9</accession>
<protein>
    <recommendedName>
        <fullName evidence="1">F-box domain-containing protein</fullName>
    </recommendedName>
</protein>
<feature type="domain" description="F-box" evidence="1">
    <location>
        <begin position="1"/>
        <end position="43"/>
    </location>
</feature>
<dbReference type="OrthoDB" id="2997904at2759"/>